<evidence type="ECO:0000313" key="4">
    <source>
        <dbReference type="RefSeq" id="XP_022140685.1"/>
    </source>
</evidence>
<name>A0A6J1CFT3_MOMCH</name>
<dbReference type="PANTHER" id="PTHR31988:SF15">
    <property type="entry name" value="ESTERASE, PUTATIVE (DUF303)-RELATED"/>
    <property type="match status" value="1"/>
</dbReference>
<dbReference type="Pfam" id="PF03629">
    <property type="entry name" value="SASA"/>
    <property type="match status" value="1"/>
</dbReference>
<dbReference type="AlphaFoldDB" id="A0A6J1CFT3"/>
<feature type="domain" description="Sialate O-acetylesterase" evidence="2">
    <location>
        <begin position="2"/>
        <end position="86"/>
    </location>
</feature>
<proteinExistence type="predicted"/>
<dbReference type="PANTHER" id="PTHR31988">
    <property type="entry name" value="ESTERASE, PUTATIVE (DUF303)-RELATED"/>
    <property type="match status" value="1"/>
</dbReference>
<dbReference type="Proteomes" id="UP000504603">
    <property type="component" value="Unplaced"/>
</dbReference>
<keyword evidence="1" id="KW-0378">Hydrolase</keyword>
<reference evidence="4" key="1">
    <citation type="submission" date="2025-08" db="UniProtKB">
        <authorList>
            <consortium name="RefSeq"/>
        </authorList>
    </citation>
    <scope>IDENTIFICATION</scope>
</reference>
<dbReference type="RefSeq" id="XP_022140685.1">
    <property type="nucleotide sequence ID" value="XM_022284993.1"/>
</dbReference>
<dbReference type="InterPro" id="IPR005181">
    <property type="entry name" value="SASA"/>
</dbReference>
<dbReference type="OrthoDB" id="1717599at2759"/>
<gene>
    <name evidence="4" type="primary">LOC111011284</name>
</gene>
<dbReference type="GO" id="GO:0016787">
    <property type="term" value="F:hydrolase activity"/>
    <property type="evidence" value="ECO:0007669"/>
    <property type="project" value="UniProtKB-KW"/>
</dbReference>
<evidence type="ECO:0000313" key="3">
    <source>
        <dbReference type="Proteomes" id="UP000504603"/>
    </source>
</evidence>
<evidence type="ECO:0000256" key="1">
    <source>
        <dbReference type="ARBA" id="ARBA00022801"/>
    </source>
</evidence>
<sequence>MYGRRLNKFFTDIRSDLHIPFLPIIQVGIASGDGPYKEGVRRGQFGIELRNVMTVDALGLPLEPDGLHLNTPAQVKLGGLLADAYRRFPSHPLASPLRNAAPSVSSAFSFGFDVFVFGILRFVLPLPRASVLS</sequence>
<dbReference type="GeneID" id="111011284"/>
<dbReference type="Gene3D" id="3.40.50.1110">
    <property type="entry name" value="SGNH hydrolase"/>
    <property type="match status" value="1"/>
</dbReference>
<accession>A0A6J1CFT3</accession>
<keyword evidence="3" id="KW-1185">Reference proteome</keyword>
<dbReference type="SUPFAM" id="SSF52266">
    <property type="entry name" value="SGNH hydrolase"/>
    <property type="match status" value="1"/>
</dbReference>
<organism evidence="3 4">
    <name type="scientific">Momordica charantia</name>
    <name type="common">Bitter gourd</name>
    <name type="synonym">Balsam pear</name>
    <dbReference type="NCBI Taxonomy" id="3673"/>
    <lineage>
        <taxon>Eukaryota</taxon>
        <taxon>Viridiplantae</taxon>
        <taxon>Streptophyta</taxon>
        <taxon>Embryophyta</taxon>
        <taxon>Tracheophyta</taxon>
        <taxon>Spermatophyta</taxon>
        <taxon>Magnoliopsida</taxon>
        <taxon>eudicotyledons</taxon>
        <taxon>Gunneridae</taxon>
        <taxon>Pentapetalae</taxon>
        <taxon>rosids</taxon>
        <taxon>fabids</taxon>
        <taxon>Cucurbitales</taxon>
        <taxon>Cucurbitaceae</taxon>
        <taxon>Momordiceae</taxon>
        <taxon>Momordica</taxon>
    </lineage>
</organism>
<protein>
    <submittedName>
        <fullName evidence="4">Probable carbohydrate esterase At4g34215</fullName>
    </submittedName>
</protein>
<dbReference type="InterPro" id="IPR036514">
    <property type="entry name" value="SGNH_hydro_sf"/>
</dbReference>
<evidence type="ECO:0000259" key="2">
    <source>
        <dbReference type="Pfam" id="PF03629"/>
    </source>
</evidence>
<dbReference type="InterPro" id="IPR052940">
    <property type="entry name" value="Carb_Esterase_6"/>
</dbReference>
<dbReference type="KEGG" id="mcha:111011284"/>